<keyword evidence="2" id="KW-1185">Reference proteome</keyword>
<protein>
    <submittedName>
        <fullName evidence="1">Uncharacterized protein</fullName>
    </submittedName>
</protein>
<dbReference type="Gene3D" id="1.25.40.20">
    <property type="entry name" value="Ankyrin repeat-containing domain"/>
    <property type="match status" value="1"/>
</dbReference>
<dbReference type="InterPro" id="IPR036770">
    <property type="entry name" value="Ankyrin_rpt-contain_sf"/>
</dbReference>
<dbReference type="AlphaFoldDB" id="A0A5C3KFY9"/>
<gene>
    <name evidence="1" type="ORF">FA15DRAFT_709444</name>
</gene>
<evidence type="ECO:0000313" key="2">
    <source>
        <dbReference type="Proteomes" id="UP000307440"/>
    </source>
</evidence>
<dbReference type="EMBL" id="ML210370">
    <property type="protein sequence ID" value="TFK18912.1"/>
    <property type="molecule type" value="Genomic_DNA"/>
</dbReference>
<accession>A0A5C3KFY9</accession>
<dbReference type="Proteomes" id="UP000307440">
    <property type="component" value="Unassembled WGS sequence"/>
</dbReference>
<sequence>MGWENYHNSIFTQTPLLRYAHEQWVSHAHSYVSIPPDVVDLMHQCRSFPIFKGGEYFEAWSAVHVAIAYNIHTLLEQWIYGASCETPRPPPDCGYLEILRLLLAVAGSDASSVDGRGKTPLISACLSGHLETCGGFERELDGWTALMHASFDDYTPIVRALLGVQDGASTKDDDATTPFITSGQL</sequence>
<dbReference type="OrthoDB" id="194358at2759"/>
<reference evidence="1 2" key="1">
    <citation type="journal article" date="2019" name="Nat. Ecol. Evol.">
        <title>Megaphylogeny resolves global patterns of mushroom evolution.</title>
        <authorList>
            <person name="Varga T."/>
            <person name="Krizsan K."/>
            <person name="Foldi C."/>
            <person name="Dima B."/>
            <person name="Sanchez-Garcia M."/>
            <person name="Sanchez-Ramirez S."/>
            <person name="Szollosi G.J."/>
            <person name="Szarkandi J.G."/>
            <person name="Papp V."/>
            <person name="Albert L."/>
            <person name="Andreopoulos W."/>
            <person name="Angelini C."/>
            <person name="Antonin V."/>
            <person name="Barry K.W."/>
            <person name="Bougher N.L."/>
            <person name="Buchanan P."/>
            <person name="Buyck B."/>
            <person name="Bense V."/>
            <person name="Catcheside P."/>
            <person name="Chovatia M."/>
            <person name="Cooper J."/>
            <person name="Damon W."/>
            <person name="Desjardin D."/>
            <person name="Finy P."/>
            <person name="Geml J."/>
            <person name="Haridas S."/>
            <person name="Hughes K."/>
            <person name="Justo A."/>
            <person name="Karasinski D."/>
            <person name="Kautmanova I."/>
            <person name="Kiss B."/>
            <person name="Kocsube S."/>
            <person name="Kotiranta H."/>
            <person name="LaButti K.M."/>
            <person name="Lechner B.E."/>
            <person name="Liimatainen K."/>
            <person name="Lipzen A."/>
            <person name="Lukacs Z."/>
            <person name="Mihaltcheva S."/>
            <person name="Morgado L.N."/>
            <person name="Niskanen T."/>
            <person name="Noordeloos M.E."/>
            <person name="Ohm R.A."/>
            <person name="Ortiz-Santana B."/>
            <person name="Ovrebo C."/>
            <person name="Racz N."/>
            <person name="Riley R."/>
            <person name="Savchenko A."/>
            <person name="Shiryaev A."/>
            <person name="Soop K."/>
            <person name="Spirin V."/>
            <person name="Szebenyi C."/>
            <person name="Tomsovsky M."/>
            <person name="Tulloss R.E."/>
            <person name="Uehling J."/>
            <person name="Grigoriev I.V."/>
            <person name="Vagvolgyi C."/>
            <person name="Papp T."/>
            <person name="Martin F.M."/>
            <person name="Miettinen O."/>
            <person name="Hibbett D.S."/>
            <person name="Nagy L.G."/>
        </authorList>
    </citation>
    <scope>NUCLEOTIDE SEQUENCE [LARGE SCALE GENOMIC DNA]</scope>
    <source>
        <strain evidence="1 2">CBS 121175</strain>
    </source>
</reference>
<organism evidence="1 2">
    <name type="scientific">Coprinopsis marcescibilis</name>
    <name type="common">Agaric fungus</name>
    <name type="synonym">Psathyrella marcescibilis</name>
    <dbReference type="NCBI Taxonomy" id="230819"/>
    <lineage>
        <taxon>Eukaryota</taxon>
        <taxon>Fungi</taxon>
        <taxon>Dikarya</taxon>
        <taxon>Basidiomycota</taxon>
        <taxon>Agaricomycotina</taxon>
        <taxon>Agaricomycetes</taxon>
        <taxon>Agaricomycetidae</taxon>
        <taxon>Agaricales</taxon>
        <taxon>Agaricineae</taxon>
        <taxon>Psathyrellaceae</taxon>
        <taxon>Coprinopsis</taxon>
    </lineage>
</organism>
<dbReference type="SUPFAM" id="SSF48403">
    <property type="entry name" value="Ankyrin repeat"/>
    <property type="match status" value="1"/>
</dbReference>
<dbReference type="Pfam" id="PF12796">
    <property type="entry name" value="Ank_2"/>
    <property type="match status" value="1"/>
</dbReference>
<proteinExistence type="predicted"/>
<name>A0A5C3KFY9_COPMA</name>
<evidence type="ECO:0000313" key="1">
    <source>
        <dbReference type="EMBL" id="TFK18912.1"/>
    </source>
</evidence>
<dbReference type="InterPro" id="IPR002110">
    <property type="entry name" value="Ankyrin_rpt"/>
</dbReference>